<accession>A0A662ZC74</accession>
<dbReference type="InterPro" id="IPR036397">
    <property type="entry name" value="RNaseH_sf"/>
</dbReference>
<dbReference type="Proteomes" id="UP000243374">
    <property type="component" value="Unassembled WGS sequence"/>
</dbReference>
<keyword evidence="3" id="KW-1185">Reference proteome</keyword>
<keyword evidence="2" id="KW-0255">Endonuclease</keyword>
<gene>
    <name evidence="2" type="ORF">SAMN04487865_106913</name>
</gene>
<dbReference type="RefSeq" id="WP_177189591.1">
    <property type="nucleotide sequence ID" value="NZ_FOSF01000069.1"/>
</dbReference>
<keyword evidence="2" id="KW-0378">Hydrolase</keyword>
<dbReference type="InterPro" id="IPR038717">
    <property type="entry name" value="Tc1-like_DDE_dom"/>
</dbReference>
<evidence type="ECO:0000313" key="2">
    <source>
        <dbReference type="EMBL" id="SFK40729.1"/>
    </source>
</evidence>
<dbReference type="GO" id="GO:0003676">
    <property type="term" value="F:nucleic acid binding"/>
    <property type="evidence" value="ECO:0007669"/>
    <property type="project" value="InterPro"/>
</dbReference>
<dbReference type="EMBL" id="FOSF01000069">
    <property type="protein sequence ID" value="SFK40729.1"/>
    <property type="molecule type" value="Genomic_DNA"/>
</dbReference>
<evidence type="ECO:0000259" key="1">
    <source>
        <dbReference type="Pfam" id="PF13358"/>
    </source>
</evidence>
<reference evidence="2 3" key="1">
    <citation type="submission" date="2016-10" db="EMBL/GenBank/DDBJ databases">
        <authorList>
            <person name="Varghese N."/>
            <person name="Submissions S."/>
        </authorList>
    </citation>
    <scope>NUCLEOTIDE SEQUENCE [LARGE SCALE GENOMIC DNA]</scope>
    <source>
        <strain evidence="2 3">22B</strain>
    </source>
</reference>
<dbReference type="Gene3D" id="3.30.420.10">
    <property type="entry name" value="Ribonuclease H-like superfamily/Ribonuclease H"/>
    <property type="match status" value="1"/>
</dbReference>
<name>A0A662ZC74_9GAMM</name>
<feature type="domain" description="Tc1-like transposase DDE" evidence="1">
    <location>
        <begin position="5"/>
        <end position="71"/>
    </location>
</feature>
<feature type="non-terminal residue" evidence="2">
    <location>
        <position position="1"/>
    </location>
</feature>
<protein>
    <submittedName>
        <fullName evidence="2">DDE superfamily endonuclease</fullName>
    </submittedName>
</protein>
<dbReference type="GO" id="GO:0004519">
    <property type="term" value="F:endonuclease activity"/>
    <property type="evidence" value="ECO:0007669"/>
    <property type="project" value="UniProtKB-KW"/>
</dbReference>
<dbReference type="AlphaFoldDB" id="A0A662ZC74"/>
<sequence>DKDLKISIILDNHSVHRCRDVMEFLASKPERFEFTFTPKHASWLNLIESFFSKCAKQCLKHLRVNSIEELKTHIESWLKETNETPVVYRWQWKLEDIQGAFADKD</sequence>
<dbReference type="Pfam" id="PF13358">
    <property type="entry name" value="DDE_3"/>
    <property type="match status" value="1"/>
</dbReference>
<organism evidence="2 3">
    <name type="scientific">Succinivibrio dextrinosolvens</name>
    <dbReference type="NCBI Taxonomy" id="83771"/>
    <lineage>
        <taxon>Bacteria</taxon>
        <taxon>Pseudomonadati</taxon>
        <taxon>Pseudomonadota</taxon>
        <taxon>Gammaproteobacteria</taxon>
        <taxon>Aeromonadales</taxon>
        <taxon>Succinivibrionaceae</taxon>
        <taxon>Succinivibrio</taxon>
    </lineage>
</organism>
<keyword evidence="2" id="KW-0540">Nuclease</keyword>
<evidence type="ECO:0000313" key="3">
    <source>
        <dbReference type="Proteomes" id="UP000243374"/>
    </source>
</evidence>
<proteinExistence type="predicted"/>